<dbReference type="EMBL" id="SRMA01026712">
    <property type="protein sequence ID" value="TRY74327.1"/>
    <property type="molecule type" value="Genomic_DNA"/>
</dbReference>
<dbReference type="OrthoDB" id="1597724at2759"/>
<feature type="domain" description="VLIG-type G" evidence="5">
    <location>
        <begin position="798"/>
        <end position="1040"/>
    </location>
</feature>
<dbReference type="SUPFAM" id="SSF52540">
    <property type="entry name" value="P-loop containing nucleoside triphosphate hydrolases"/>
    <property type="match status" value="1"/>
</dbReference>
<dbReference type="STRING" id="623744.A0A553P9I0"/>
<dbReference type="InterPro" id="IPR013783">
    <property type="entry name" value="Ig-like_fold"/>
</dbReference>
<dbReference type="PANTHER" id="PTHR14819">
    <property type="entry name" value="GTP-BINDING"/>
    <property type="match status" value="1"/>
</dbReference>
<dbReference type="InterPro" id="IPR052986">
    <property type="entry name" value="VLIG_GTPase"/>
</dbReference>
<dbReference type="Proteomes" id="UP000316079">
    <property type="component" value="Unassembled WGS sequence"/>
</dbReference>
<evidence type="ECO:0000256" key="3">
    <source>
        <dbReference type="SAM" id="MobiDB-lite"/>
    </source>
</evidence>
<dbReference type="InterPro" id="IPR058641">
    <property type="entry name" value="GVIN1_dom"/>
</dbReference>
<keyword evidence="2" id="KW-0175">Coiled coil</keyword>
<proteinExistence type="inferred from homology"/>
<sequence>MDDQNERETGTKEAKEEDEKTEEYIRFTDVGPHSVRLEWGDPKEDAHRRQRFKINWKNDEKHFSRTTDARHFEIKHLSPGRCYIIKVVVIEGDVKKNFSASVVTVIPAPEAFEYILEEPTTVKLQWNPPLKIDGSLYKLKVVMYKDEEETESVIMRSDMKEVYLEDLIPATEYKAAIHTVLNNGKESEPAVLIIHTRKLEDLQTKQEENVPVNNVLQSTIKLPTKAPAKITQPTNVQMQPVLMDLGLYQYHLKDKLTLMSVLELKKPSDEDNTTHLSSLPSRFLNKLMMVNSTARNIKSESKCNSEQRPLDIHVASVAQEEINPLDLITALFHCTDPFLQQEITLKMSLCQFSVPLLLPNCDIKECTLMLWAMRDITKQFRSHSLEEHSIVETELPLISFVRLGKSSMSKSEFLNKLLSNNQHDTFIHKNMENGDIPRKISNGLVEMSWYLPSGRQPIDRFKEPIAVANLRGDISHFEPQFSFLSQTSSAVYLFCDDLDSNQTFLNSLQLRTKLILVCAVNEQTSSDDLKQSLAKLKVKPFAELIRDTSMNDAKFIEALHKSIVDLLGDSTKISIEQMSKVAPELGILVDENNPICQNAKKRADLITQGITSVPDFKVMEHPLQGKPWKEISRLDKELCRLKAHKQNIEHYKSELKSQIQKLRKQQTSNNIRETTSQFMSGLSSSRTEQLYFLKWMKFNLDCLTRKHQSRVDELGDDKERANSSLGVQHFMRELSQLYEATESQKNKKNALLKKLPETCAQLMLNGFPLELVDGDASNIPLKWIGDVLKALNKLTAPKNRIRVVTVLGIQSTGKSTLLNTMFGVQFAVSSGRCTRGAFMLLISVSKEFQSELQCDYILIIDTEGLKSQELANTSNSYEHDNELATLVVGLSDVTIVNISMENAAEIKDTLQVVVHAFLRMKEVGKRPCCHFVHQNTADVAVHEKIMREKKMFLQQLDEMTQAAAKMEKVSKNRKFTDILEYNVHENNWYIAGLWLGTPPMAPVSTGYSEDVSKLKNGILCILKAVKNPAQNFMEFEEWIRSLWKAVQFENFIFSFRNSLVAEAYSRLCMEFNTWEWAFKKHMIEWHTKSETKISNMGVMSVRSRNSFDVMSVMANIKEDAADELNKEEEALLTKIQQYFESEEEHVNLVENYKEEFVNCAKGLRRETETDLRNRLENAVMIQKGIEKVELIKQSHRDNMKEKVLDLITVCRNTKKQLSESQLKMEFQKMWDSTVRQHSLTALPRQDLGKETYRLLHKNLERKGGAVRQMLSDITSLEQCGTAPFYATTVRMNSFKKFWNSVVPSQRNKKHKHIQQACDQVISESTKFISLKTNSKSDYNSADIQELLCLIDKHLESCSDPQINPEIEAALKMHICGNAARAFQKMHDDYLLCADPLRSLEKFREQWFGDFKDLYNERDQCQKKAETCAMQCFAPSVMEYIQKLLGPDIVEEMLTGERAVDFCTRSFFQFSLLKQLLQDDDFNQIHEYVVNYETFVTKWISDRIVKQFSKDDAFLKLEMKHLHTILNKIKETIGAQREAVRSDKKATVYSFVASVFESLDKELVLPSDSLSATQTLSKCNLTEFADCLKTSLDTMQCSLTDKLRAESDVQAKLAKLSVNKPQNELFKRVFGCGKMCPFCLAPCEAGGKEHSNHFLSIHRPQGIGNVSWVADNKLIADICSSLVASDKVFRHENTAYEWYPFKDYRQFFPEWSIQPDSSIEATDYWKYIFAKFNDQFAEKFNRNPADIPDDWQNISVDDAYKCLEDTFKMKR</sequence>
<dbReference type="Pfam" id="PF00041">
    <property type="entry name" value="fn3"/>
    <property type="match status" value="1"/>
</dbReference>
<dbReference type="InterPro" id="IPR027417">
    <property type="entry name" value="P-loop_NTPase"/>
</dbReference>
<dbReference type="InterPro" id="IPR030383">
    <property type="entry name" value="G_VLIG_dom"/>
</dbReference>
<evidence type="ECO:0008006" key="8">
    <source>
        <dbReference type="Google" id="ProtNLM"/>
    </source>
</evidence>
<reference evidence="6 7" key="1">
    <citation type="journal article" date="2019" name="Sci. Data">
        <title>Hybrid genome assembly and annotation of Danionella translucida.</title>
        <authorList>
            <person name="Kadobianskyi M."/>
            <person name="Schulze L."/>
            <person name="Schuelke M."/>
            <person name="Judkewitz B."/>
        </authorList>
    </citation>
    <scope>NUCLEOTIDE SEQUENCE [LARGE SCALE GENOMIC DNA]</scope>
    <source>
        <strain evidence="6 7">Bolton</strain>
    </source>
</reference>
<organism evidence="6 7">
    <name type="scientific">Danionella cerebrum</name>
    <dbReference type="NCBI Taxonomy" id="2873325"/>
    <lineage>
        <taxon>Eukaryota</taxon>
        <taxon>Metazoa</taxon>
        <taxon>Chordata</taxon>
        <taxon>Craniata</taxon>
        <taxon>Vertebrata</taxon>
        <taxon>Euteleostomi</taxon>
        <taxon>Actinopterygii</taxon>
        <taxon>Neopterygii</taxon>
        <taxon>Teleostei</taxon>
        <taxon>Ostariophysi</taxon>
        <taxon>Cypriniformes</taxon>
        <taxon>Danionidae</taxon>
        <taxon>Danioninae</taxon>
        <taxon>Danionella</taxon>
    </lineage>
</organism>
<evidence type="ECO:0000256" key="2">
    <source>
        <dbReference type="SAM" id="Coils"/>
    </source>
</evidence>
<evidence type="ECO:0000259" key="4">
    <source>
        <dbReference type="PROSITE" id="PS50853"/>
    </source>
</evidence>
<dbReference type="InterPro" id="IPR057365">
    <property type="entry name" value="URGCP"/>
</dbReference>
<dbReference type="SMART" id="SM00060">
    <property type="entry name" value="FN3"/>
    <property type="match status" value="2"/>
</dbReference>
<feature type="region of interest" description="Disordered" evidence="3">
    <location>
        <begin position="1"/>
        <end position="24"/>
    </location>
</feature>
<feature type="coiled-coil region" evidence="2">
    <location>
        <begin position="634"/>
        <end position="665"/>
    </location>
</feature>
<protein>
    <recommendedName>
        <fullName evidence="8">Interferon-induced very large GTPase 1-like</fullName>
    </recommendedName>
</protein>
<dbReference type="CDD" id="cd00063">
    <property type="entry name" value="FN3"/>
    <property type="match status" value="2"/>
</dbReference>
<dbReference type="GO" id="GO:0003924">
    <property type="term" value="F:GTPase activity"/>
    <property type="evidence" value="ECO:0007669"/>
    <property type="project" value="InterPro"/>
</dbReference>
<dbReference type="PANTHER" id="PTHR14819:SF9">
    <property type="entry name" value="UP-REGULATOR OF CELL PROLIFERATION-LIKE"/>
    <property type="match status" value="1"/>
</dbReference>
<evidence type="ECO:0000313" key="6">
    <source>
        <dbReference type="EMBL" id="TRY74327.1"/>
    </source>
</evidence>
<comment type="similarity">
    <text evidence="1">Belongs to the TRAFAC class dynamin-like GTPase superfamily. Very large inducible GTPase (VLIG) family.</text>
</comment>
<evidence type="ECO:0000256" key="1">
    <source>
        <dbReference type="ARBA" id="ARBA00006828"/>
    </source>
</evidence>
<dbReference type="InterPro" id="IPR036116">
    <property type="entry name" value="FN3_sf"/>
</dbReference>
<dbReference type="SUPFAM" id="SSF49265">
    <property type="entry name" value="Fibronectin type III"/>
    <property type="match status" value="1"/>
</dbReference>
<evidence type="ECO:0000313" key="7">
    <source>
        <dbReference type="Proteomes" id="UP000316079"/>
    </source>
</evidence>
<dbReference type="Gene3D" id="3.40.50.300">
    <property type="entry name" value="P-loop containing nucleotide triphosphate hydrolases"/>
    <property type="match status" value="1"/>
</dbReference>
<evidence type="ECO:0000259" key="5">
    <source>
        <dbReference type="PROSITE" id="PS51717"/>
    </source>
</evidence>
<dbReference type="Pfam" id="PF25683">
    <property type="entry name" value="URGCP_GTPase"/>
    <property type="match status" value="1"/>
</dbReference>
<gene>
    <name evidence="6" type="ORF">DNTS_032028</name>
</gene>
<dbReference type="GO" id="GO:0005525">
    <property type="term" value="F:GTP binding"/>
    <property type="evidence" value="ECO:0007669"/>
    <property type="project" value="InterPro"/>
</dbReference>
<dbReference type="Pfam" id="PF25974">
    <property type="entry name" value="URGCP_9th"/>
    <property type="match status" value="1"/>
</dbReference>
<dbReference type="PROSITE" id="PS51717">
    <property type="entry name" value="G_VLIG"/>
    <property type="match status" value="1"/>
</dbReference>
<dbReference type="PROSITE" id="PS50853">
    <property type="entry name" value="FN3"/>
    <property type="match status" value="1"/>
</dbReference>
<dbReference type="Pfam" id="PF25496">
    <property type="entry name" value="URGCP"/>
    <property type="match status" value="1"/>
</dbReference>
<dbReference type="Gene3D" id="2.60.40.10">
    <property type="entry name" value="Immunoglobulins"/>
    <property type="match status" value="2"/>
</dbReference>
<dbReference type="InterPro" id="IPR003961">
    <property type="entry name" value="FN3_dom"/>
</dbReference>
<comment type="caution">
    <text evidence="6">The sequence shown here is derived from an EMBL/GenBank/DDBJ whole genome shotgun (WGS) entry which is preliminary data.</text>
</comment>
<keyword evidence="7" id="KW-1185">Reference proteome</keyword>
<accession>A0A553P9I0</accession>
<feature type="domain" description="Fibronectin type-III" evidence="4">
    <location>
        <begin position="108"/>
        <end position="201"/>
    </location>
</feature>
<name>A0A553P9I0_9TELE</name>